<evidence type="ECO:0000256" key="2">
    <source>
        <dbReference type="ARBA" id="ARBA00022679"/>
    </source>
</evidence>
<dbReference type="InterPro" id="IPR029063">
    <property type="entry name" value="SAM-dependent_MTases_sf"/>
</dbReference>
<organism evidence="4 5">
    <name type="scientific">Dactylosporangium cerinum</name>
    <dbReference type="NCBI Taxonomy" id="1434730"/>
    <lineage>
        <taxon>Bacteria</taxon>
        <taxon>Bacillati</taxon>
        <taxon>Actinomycetota</taxon>
        <taxon>Actinomycetes</taxon>
        <taxon>Micromonosporales</taxon>
        <taxon>Micromonosporaceae</taxon>
        <taxon>Dactylosporangium</taxon>
    </lineage>
</organism>
<comment type="caution">
    <text evidence="4">The sequence shown here is derived from an EMBL/GenBank/DDBJ whole genome shotgun (WGS) entry which is preliminary data.</text>
</comment>
<evidence type="ECO:0000256" key="1">
    <source>
        <dbReference type="ARBA" id="ARBA00022603"/>
    </source>
</evidence>
<dbReference type="PANTHER" id="PTHR44942">
    <property type="entry name" value="METHYLTRANSF_11 DOMAIN-CONTAINING PROTEIN"/>
    <property type="match status" value="1"/>
</dbReference>
<dbReference type="InterPro" id="IPR041698">
    <property type="entry name" value="Methyltransf_25"/>
</dbReference>
<dbReference type="Pfam" id="PF13649">
    <property type="entry name" value="Methyltransf_25"/>
    <property type="match status" value="1"/>
</dbReference>
<evidence type="ECO:0000313" key="4">
    <source>
        <dbReference type="EMBL" id="MFC4999322.1"/>
    </source>
</evidence>
<dbReference type="SUPFAM" id="SSF53335">
    <property type="entry name" value="S-adenosyl-L-methionine-dependent methyltransferases"/>
    <property type="match status" value="1"/>
</dbReference>
<dbReference type="PANTHER" id="PTHR44942:SF4">
    <property type="entry name" value="METHYLTRANSFERASE TYPE 11 DOMAIN-CONTAINING PROTEIN"/>
    <property type="match status" value="1"/>
</dbReference>
<dbReference type="GO" id="GO:0008168">
    <property type="term" value="F:methyltransferase activity"/>
    <property type="evidence" value="ECO:0007669"/>
    <property type="project" value="UniProtKB-KW"/>
</dbReference>
<accession>A0ABV9VSE5</accession>
<proteinExistence type="predicted"/>
<reference evidence="5" key="1">
    <citation type="journal article" date="2019" name="Int. J. Syst. Evol. Microbiol.">
        <title>The Global Catalogue of Microorganisms (GCM) 10K type strain sequencing project: providing services to taxonomists for standard genome sequencing and annotation.</title>
        <authorList>
            <consortium name="The Broad Institute Genomics Platform"/>
            <consortium name="The Broad Institute Genome Sequencing Center for Infectious Disease"/>
            <person name="Wu L."/>
            <person name="Ma J."/>
        </authorList>
    </citation>
    <scope>NUCLEOTIDE SEQUENCE [LARGE SCALE GENOMIC DNA]</scope>
    <source>
        <strain evidence="5">CGMCC 4.7152</strain>
    </source>
</reference>
<name>A0ABV9VSE5_9ACTN</name>
<feature type="domain" description="Methyltransferase" evidence="3">
    <location>
        <begin position="40"/>
        <end position="122"/>
    </location>
</feature>
<dbReference type="GO" id="GO:0032259">
    <property type="term" value="P:methylation"/>
    <property type="evidence" value="ECO:0007669"/>
    <property type="project" value="UniProtKB-KW"/>
</dbReference>
<dbReference type="Gene3D" id="3.40.50.150">
    <property type="entry name" value="Vaccinia Virus protein VP39"/>
    <property type="match status" value="1"/>
</dbReference>
<keyword evidence="5" id="KW-1185">Reference proteome</keyword>
<keyword evidence="1 4" id="KW-0489">Methyltransferase</keyword>
<sequence length="276" mass="29914">MNRPIFTSTAEYYAQFRPAYPAAMLDDLVRLSVGTHGRHVVDLGCGTGEVALPLSRAFDTVTAIDADPAMVALARRKADRQAIGNVTWLVGPAETLELADGSADLVVAGSSFHWMDRRLLSARARDWLTGTGVVAVLGGGSDVWDVRTEWHAVAVRTIQRYLGQERRAGNQAFGVTGRHGDFLTEAGFSLRTRQYETETVWTTDRIVGYLYSTSFASPAVLGDQRDAFERDLRQGLHELSPGGTFPEVLSFYSIVGRREPDGAHASAGADNPADAG</sequence>
<dbReference type="InterPro" id="IPR051052">
    <property type="entry name" value="Diverse_substrate_MTase"/>
</dbReference>
<dbReference type="EMBL" id="JBHSIU010000018">
    <property type="protein sequence ID" value="MFC4999322.1"/>
    <property type="molecule type" value="Genomic_DNA"/>
</dbReference>
<gene>
    <name evidence="4" type="ORF">ACFPIJ_15915</name>
</gene>
<evidence type="ECO:0000313" key="5">
    <source>
        <dbReference type="Proteomes" id="UP001595912"/>
    </source>
</evidence>
<keyword evidence="2" id="KW-0808">Transferase</keyword>
<evidence type="ECO:0000259" key="3">
    <source>
        <dbReference type="Pfam" id="PF13649"/>
    </source>
</evidence>
<dbReference type="RefSeq" id="WP_380115720.1">
    <property type="nucleotide sequence ID" value="NZ_JBHSIU010000018.1"/>
</dbReference>
<dbReference type="Proteomes" id="UP001595912">
    <property type="component" value="Unassembled WGS sequence"/>
</dbReference>
<dbReference type="CDD" id="cd02440">
    <property type="entry name" value="AdoMet_MTases"/>
    <property type="match status" value="1"/>
</dbReference>
<protein>
    <submittedName>
        <fullName evidence="4">Class I SAM-dependent methyltransferase</fullName>
    </submittedName>
</protein>